<dbReference type="PANTHER" id="PTHR47966:SF73">
    <property type="entry name" value="PEPTIDASE A1 DOMAIN-CONTAINING PROTEIN"/>
    <property type="match status" value="1"/>
</dbReference>
<dbReference type="Gene3D" id="2.40.70.10">
    <property type="entry name" value="Acid Proteases"/>
    <property type="match status" value="2"/>
</dbReference>
<accession>A0AA39NEM1</accession>
<evidence type="ECO:0000313" key="3">
    <source>
        <dbReference type="EMBL" id="KAK0464236.1"/>
    </source>
</evidence>
<sequence>MSFRALPFSFTLLSGVYNGGIRRIRPSDEYPRLSTTTIATTTALLTFLYLTAYSSGLELKIEGRRNLNTRHELLRRGNITGTSPLSDTADMSYYTTLKLGREVFSALVDTGSVMDSIDAGATSGVTYAIGGAKGPIKTSTLEFSRYTVRDQAFMEVTPDTDNKKGKGVIGLGPTSGSNIYNTLNTSAGFAVLDRIFLQNTSTPNYLTVLLGRTEDPAEVVSGEISIGELLDGYSHVESQPRLEVIKVPVNDYTAVQHFQVLLDQDGLLGLDGQPVSITTKVDRSSNSKQATVVIDCGFSLSQVPRTVADAIYSRFFGAEYLTTAENGEFWIVPCGAEINITFKFGGNSIHIHPLGATMDPSILGYTGLVNSKNQPLCIGSFQPISSSASGKTYDMILGMSFLRNVYAAFNFGDFVAGGNDTSNRGDPYLQFLSTTDPIEGKFRGLSFTDEF</sequence>
<comment type="similarity">
    <text evidence="1">Belongs to the peptidase A1 family.</text>
</comment>
<dbReference type="Pfam" id="PF00026">
    <property type="entry name" value="Asp"/>
    <property type="match status" value="1"/>
</dbReference>
<protein>
    <submittedName>
        <fullName evidence="3">Aspartic peptidase domain-containing protein</fullName>
    </submittedName>
</protein>
<name>A0AA39NEM1_ARMTA</name>
<gene>
    <name evidence="3" type="ORF">EV420DRAFT_1637800</name>
</gene>
<dbReference type="InterPro" id="IPR033121">
    <property type="entry name" value="PEPTIDASE_A1"/>
</dbReference>
<proteinExistence type="inferred from homology"/>
<evidence type="ECO:0000256" key="1">
    <source>
        <dbReference type="ARBA" id="ARBA00007447"/>
    </source>
</evidence>
<dbReference type="AlphaFoldDB" id="A0AA39NEM1"/>
<dbReference type="Proteomes" id="UP001175211">
    <property type="component" value="Unassembled WGS sequence"/>
</dbReference>
<dbReference type="PROSITE" id="PS51767">
    <property type="entry name" value="PEPTIDASE_A1"/>
    <property type="match status" value="1"/>
</dbReference>
<dbReference type="GeneID" id="85360306"/>
<dbReference type="InterPro" id="IPR021109">
    <property type="entry name" value="Peptidase_aspartic_dom_sf"/>
</dbReference>
<evidence type="ECO:0000313" key="4">
    <source>
        <dbReference type="Proteomes" id="UP001175211"/>
    </source>
</evidence>
<dbReference type="SUPFAM" id="SSF50630">
    <property type="entry name" value="Acid proteases"/>
    <property type="match status" value="1"/>
</dbReference>
<keyword evidence="4" id="KW-1185">Reference proteome</keyword>
<dbReference type="EMBL" id="JAUEPS010000006">
    <property type="protein sequence ID" value="KAK0464236.1"/>
    <property type="molecule type" value="Genomic_DNA"/>
</dbReference>
<feature type="domain" description="Peptidase A1" evidence="2">
    <location>
        <begin position="61"/>
        <end position="419"/>
    </location>
</feature>
<dbReference type="GO" id="GO:0004190">
    <property type="term" value="F:aspartic-type endopeptidase activity"/>
    <property type="evidence" value="ECO:0007669"/>
    <property type="project" value="InterPro"/>
</dbReference>
<dbReference type="PANTHER" id="PTHR47966">
    <property type="entry name" value="BETA-SITE APP-CLEAVING ENZYME, ISOFORM A-RELATED"/>
    <property type="match status" value="1"/>
</dbReference>
<evidence type="ECO:0000259" key="2">
    <source>
        <dbReference type="PROSITE" id="PS51767"/>
    </source>
</evidence>
<organism evidence="3 4">
    <name type="scientific">Armillaria tabescens</name>
    <name type="common">Ringless honey mushroom</name>
    <name type="synonym">Agaricus tabescens</name>
    <dbReference type="NCBI Taxonomy" id="1929756"/>
    <lineage>
        <taxon>Eukaryota</taxon>
        <taxon>Fungi</taxon>
        <taxon>Dikarya</taxon>
        <taxon>Basidiomycota</taxon>
        <taxon>Agaricomycotina</taxon>
        <taxon>Agaricomycetes</taxon>
        <taxon>Agaricomycetidae</taxon>
        <taxon>Agaricales</taxon>
        <taxon>Marasmiineae</taxon>
        <taxon>Physalacriaceae</taxon>
        <taxon>Desarmillaria</taxon>
    </lineage>
</organism>
<comment type="caution">
    <text evidence="3">The sequence shown here is derived from an EMBL/GenBank/DDBJ whole genome shotgun (WGS) entry which is preliminary data.</text>
</comment>
<reference evidence="3" key="1">
    <citation type="submission" date="2023-06" db="EMBL/GenBank/DDBJ databases">
        <authorList>
            <consortium name="Lawrence Berkeley National Laboratory"/>
            <person name="Ahrendt S."/>
            <person name="Sahu N."/>
            <person name="Indic B."/>
            <person name="Wong-Bajracharya J."/>
            <person name="Merenyi Z."/>
            <person name="Ke H.-M."/>
            <person name="Monk M."/>
            <person name="Kocsube S."/>
            <person name="Drula E."/>
            <person name="Lipzen A."/>
            <person name="Balint B."/>
            <person name="Henrissat B."/>
            <person name="Andreopoulos B."/>
            <person name="Martin F.M."/>
            <person name="Harder C.B."/>
            <person name="Rigling D."/>
            <person name="Ford K.L."/>
            <person name="Foster G.D."/>
            <person name="Pangilinan J."/>
            <person name="Papanicolaou A."/>
            <person name="Barry K."/>
            <person name="LaButti K."/>
            <person name="Viragh M."/>
            <person name="Koriabine M."/>
            <person name="Yan M."/>
            <person name="Riley R."/>
            <person name="Champramary S."/>
            <person name="Plett K.L."/>
            <person name="Tsai I.J."/>
            <person name="Slot J."/>
            <person name="Sipos G."/>
            <person name="Plett J."/>
            <person name="Nagy L.G."/>
            <person name="Grigoriev I.V."/>
        </authorList>
    </citation>
    <scope>NUCLEOTIDE SEQUENCE</scope>
    <source>
        <strain evidence="3">CCBAS 213</strain>
    </source>
</reference>
<dbReference type="InterPro" id="IPR001461">
    <property type="entry name" value="Aspartic_peptidase_A1"/>
</dbReference>
<dbReference type="GO" id="GO:0006508">
    <property type="term" value="P:proteolysis"/>
    <property type="evidence" value="ECO:0007669"/>
    <property type="project" value="InterPro"/>
</dbReference>
<dbReference type="RefSeq" id="XP_060335357.1">
    <property type="nucleotide sequence ID" value="XM_060476758.1"/>
</dbReference>